<gene>
    <name evidence="1" type="ORF">PAESOLCIP111_01971</name>
</gene>
<name>A0A916NHX3_9BACL</name>
<keyword evidence="2" id="KW-1185">Reference proteome</keyword>
<dbReference type="AlphaFoldDB" id="A0A916NHX3"/>
<dbReference type="Pfam" id="PF10844">
    <property type="entry name" value="DUF2577"/>
    <property type="match status" value="1"/>
</dbReference>
<dbReference type="Proteomes" id="UP000693672">
    <property type="component" value="Unassembled WGS sequence"/>
</dbReference>
<organism evidence="1 2">
    <name type="scientific">Paenibacillus solanacearum</name>
    <dbReference type="NCBI Taxonomy" id="2048548"/>
    <lineage>
        <taxon>Bacteria</taxon>
        <taxon>Bacillati</taxon>
        <taxon>Bacillota</taxon>
        <taxon>Bacilli</taxon>
        <taxon>Bacillales</taxon>
        <taxon>Paenibacillaceae</taxon>
        <taxon>Paenibacillus</taxon>
    </lineage>
</organism>
<sequence>MEAGYPVSILFGVVLNDAPLEIHVDQRFTLTEPFLIVPERLTPYEADLKHAHGENTAEALAEPLVIRRGLEIDDKVLLLRIQGGQQFIVLDRW</sequence>
<protein>
    <recommendedName>
        <fullName evidence="3">DUF2577 domain-containing protein</fullName>
    </recommendedName>
</protein>
<accession>A0A916NHX3</accession>
<dbReference type="InterPro" id="IPR022555">
    <property type="entry name" value="DUF2577"/>
</dbReference>
<evidence type="ECO:0000313" key="1">
    <source>
        <dbReference type="EMBL" id="CAG7617016.1"/>
    </source>
</evidence>
<reference evidence="1" key="1">
    <citation type="submission" date="2021-06" db="EMBL/GenBank/DDBJ databases">
        <authorList>
            <person name="Criscuolo A."/>
        </authorList>
    </citation>
    <scope>NUCLEOTIDE SEQUENCE</scope>
    <source>
        <strain evidence="1">CIP111600</strain>
    </source>
</reference>
<proteinExistence type="predicted"/>
<dbReference type="EMBL" id="CAJVAS010000006">
    <property type="protein sequence ID" value="CAG7617016.1"/>
    <property type="molecule type" value="Genomic_DNA"/>
</dbReference>
<evidence type="ECO:0008006" key="3">
    <source>
        <dbReference type="Google" id="ProtNLM"/>
    </source>
</evidence>
<evidence type="ECO:0000313" key="2">
    <source>
        <dbReference type="Proteomes" id="UP000693672"/>
    </source>
</evidence>
<comment type="caution">
    <text evidence="1">The sequence shown here is derived from an EMBL/GenBank/DDBJ whole genome shotgun (WGS) entry which is preliminary data.</text>
</comment>